<dbReference type="InterPro" id="IPR004638">
    <property type="entry name" value="EmrB-like"/>
</dbReference>
<feature type="transmembrane region" description="Helical" evidence="7">
    <location>
        <begin position="430"/>
        <end position="451"/>
    </location>
</feature>
<dbReference type="SUPFAM" id="SSF103473">
    <property type="entry name" value="MFS general substrate transporter"/>
    <property type="match status" value="1"/>
</dbReference>
<keyword evidence="3" id="KW-1003">Cell membrane</keyword>
<feature type="transmembrane region" description="Helical" evidence="7">
    <location>
        <begin position="162"/>
        <end position="184"/>
    </location>
</feature>
<dbReference type="EMBL" id="SLYB01000013">
    <property type="protein sequence ID" value="TCP94910.1"/>
    <property type="molecule type" value="Genomic_DNA"/>
</dbReference>
<feature type="transmembrane region" description="Helical" evidence="7">
    <location>
        <begin position="264"/>
        <end position="286"/>
    </location>
</feature>
<evidence type="ECO:0000256" key="6">
    <source>
        <dbReference type="ARBA" id="ARBA00023136"/>
    </source>
</evidence>
<reference evidence="9 10" key="1">
    <citation type="submission" date="2019-03" db="EMBL/GenBank/DDBJ databases">
        <title>Genomic Encyclopedia of Type Strains, Phase IV (KMG-IV): sequencing the most valuable type-strain genomes for metagenomic binning, comparative biology and taxonomic classification.</title>
        <authorList>
            <person name="Goeker M."/>
        </authorList>
    </citation>
    <scope>NUCLEOTIDE SEQUENCE [LARGE SCALE GENOMIC DNA]</scope>
    <source>
        <strain evidence="9 10">DSM 28404</strain>
    </source>
</reference>
<keyword evidence="10" id="KW-1185">Reference proteome</keyword>
<feature type="domain" description="Major facilitator superfamily (MFS) profile" evidence="8">
    <location>
        <begin position="10"/>
        <end position="456"/>
    </location>
</feature>
<name>A0A4R2SYW9_9PAST</name>
<comment type="subcellular location">
    <subcellularLocation>
        <location evidence="1">Cell membrane</location>
        <topology evidence="1">Multi-pass membrane protein</topology>
    </subcellularLocation>
</comment>
<feature type="transmembrane region" description="Helical" evidence="7">
    <location>
        <begin position="328"/>
        <end position="346"/>
    </location>
</feature>
<dbReference type="AlphaFoldDB" id="A0A4R2SYW9"/>
<dbReference type="OrthoDB" id="9812221at2"/>
<organism evidence="9 10">
    <name type="scientific">Cricetibacter osteomyelitidis</name>
    <dbReference type="NCBI Taxonomy" id="1521931"/>
    <lineage>
        <taxon>Bacteria</taxon>
        <taxon>Pseudomonadati</taxon>
        <taxon>Pseudomonadota</taxon>
        <taxon>Gammaproteobacteria</taxon>
        <taxon>Pasteurellales</taxon>
        <taxon>Pasteurellaceae</taxon>
        <taxon>Cricetibacter</taxon>
    </lineage>
</organism>
<dbReference type="CDD" id="cd17503">
    <property type="entry name" value="MFS_LmrB_MDR_like"/>
    <property type="match status" value="1"/>
</dbReference>
<feature type="transmembrane region" description="Helical" evidence="7">
    <location>
        <begin position="196"/>
        <end position="217"/>
    </location>
</feature>
<dbReference type="InterPro" id="IPR020846">
    <property type="entry name" value="MFS_dom"/>
</dbReference>
<evidence type="ECO:0000256" key="4">
    <source>
        <dbReference type="ARBA" id="ARBA00022692"/>
    </source>
</evidence>
<feature type="transmembrane region" description="Helical" evidence="7">
    <location>
        <begin position="48"/>
        <end position="68"/>
    </location>
</feature>
<dbReference type="InterPro" id="IPR011701">
    <property type="entry name" value="MFS"/>
</dbReference>
<feature type="transmembrane region" description="Helical" evidence="7">
    <location>
        <begin position="399"/>
        <end position="418"/>
    </location>
</feature>
<dbReference type="GO" id="GO:0022857">
    <property type="term" value="F:transmembrane transporter activity"/>
    <property type="evidence" value="ECO:0007669"/>
    <property type="project" value="InterPro"/>
</dbReference>
<gene>
    <name evidence="9" type="ORF">EDC44_11356</name>
</gene>
<dbReference type="Gene3D" id="1.20.1720.10">
    <property type="entry name" value="Multidrug resistance protein D"/>
    <property type="match status" value="1"/>
</dbReference>
<feature type="transmembrane region" description="Helical" evidence="7">
    <location>
        <begin position="105"/>
        <end position="122"/>
    </location>
</feature>
<dbReference type="NCBIfam" id="TIGR00711">
    <property type="entry name" value="efflux_EmrB"/>
    <property type="match status" value="1"/>
</dbReference>
<sequence>MTETENFKGLSWVAAMAFFMQALDTTILNTALPAIAKSLNESPLGMELAVISYALTLALLIPLSGWLADKYGTRNIFRGAVLLFALGSLFCAMSGSLNMLIASRVLQGVGGALMMPVARLAIIKRVPKKQLINVWNFMAMAGLIGPILGPILGGWLVTYATWHWIFLINLPISIVGILVANRFMPDVKGKITKLDVVGFILFAGGLVALTLGLELIAEQTPKKMTALIISLIGSSLLLAYYLYSKQAKNPLLSLALFRIRSFRVGMLANLLLRLCGSGVPFLLPLMLQVSFHYRADTVGLLMTPVAICSIITKPYIPKILKFFGYKKALIYTALLMSASVALLGGLNVNTPLWLLIMLVAFYGGCMSIMFTSINTLTISDLDDKDASSGSTFLSVIQQVGMSFAIALASVLLGIYRLYIGGSGEQLQQSFSYTFFSSAAIGLLLLWTLTYLRKTDGSSLH</sequence>
<dbReference type="PANTHER" id="PTHR23501">
    <property type="entry name" value="MAJOR FACILITATOR SUPERFAMILY"/>
    <property type="match status" value="1"/>
</dbReference>
<dbReference type="PRINTS" id="PR01036">
    <property type="entry name" value="TCRTETB"/>
</dbReference>
<protein>
    <submittedName>
        <fullName evidence="9">EmrB/QacA subfamily drug resistance transporter</fullName>
    </submittedName>
</protein>
<proteinExistence type="predicted"/>
<feature type="transmembrane region" description="Helical" evidence="7">
    <location>
        <begin position="12"/>
        <end position="36"/>
    </location>
</feature>
<evidence type="ECO:0000313" key="9">
    <source>
        <dbReference type="EMBL" id="TCP94910.1"/>
    </source>
</evidence>
<dbReference type="PANTHER" id="PTHR23501:SF1">
    <property type="entry name" value="TRANSPORT PROTEIN HSRA-RELATED"/>
    <property type="match status" value="1"/>
</dbReference>
<comment type="caution">
    <text evidence="9">The sequence shown here is derived from an EMBL/GenBank/DDBJ whole genome shotgun (WGS) entry which is preliminary data.</text>
</comment>
<dbReference type="RefSeq" id="WP_131977008.1">
    <property type="nucleotide sequence ID" value="NZ_SLYB01000013.1"/>
</dbReference>
<evidence type="ECO:0000256" key="2">
    <source>
        <dbReference type="ARBA" id="ARBA00022448"/>
    </source>
</evidence>
<evidence type="ECO:0000256" key="1">
    <source>
        <dbReference type="ARBA" id="ARBA00004651"/>
    </source>
</evidence>
<evidence type="ECO:0000256" key="3">
    <source>
        <dbReference type="ARBA" id="ARBA00022475"/>
    </source>
</evidence>
<feature type="transmembrane region" description="Helical" evidence="7">
    <location>
        <begin position="223"/>
        <end position="243"/>
    </location>
</feature>
<feature type="transmembrane region" description="Helical" evidence="7">
    <location>
        <begin position="80"/>
        <end position="99"/>
    </location>
</feature>
<dbReference type="PROSITE" id="PS50850">
    <property type="entry name" value="MFS"/>
    <property type="match status" value="1"/>
</dbReference>
<keyword evidence="6 7" id="KW-0472">Membrane</keyword>
<dbReference type="Proteomes" id="UP000295763">
    <property type="component" value="Unassembled WGS sequence"/>
</dbReference>
<evidence type="ECO:0000259" key="8">
    <source>
        <dbReference type="PROSITE" id="PS50850"/>
    </source>
</evidence>
<feature type="transmembrane region" description="Helical" evidence="7">
    <location>
        <begin position="134"/>
        <end position="156"/>
    </location>
</feature>
<evidence type="ECO:0000313" key="10">
    <source>
        <dbReference type="Proteomes" id="UP000295763"/>
    </source>
</evidence>
<evidence type="ECO:0000256" key="5">
    <source>
        <dbReference type="ARBA" id="ARBA00022989"/>
    </source>
</evidence>
<dbReference type="Gene3D" id="1.20.1250.20">
    <property type="entry name" value="MFS general substrate transporter like domains"/>
    <property type="match status" value="1"/>
</dbReference>
<accession>A0A4R2SYW9</accession>
<dbReference type="Pfam" id="PF07690">
    <property type="entry name" value="MFS_1"/>
    <property type="match status" value="2"/>
</dbReference>
<dbReference type="GO" id="GO:0005886">
    <property type="term" value="C:plasma membrane"/>
    <property type="evidence" value="ECO:0007669"/>
    <property type="project" value="UniProtKB-SubCell"/>
</dbReference>
<keyword evidence="2" id="KW-0813">Transport</keyword>
<keyword evidence="5 7" id="KW-1133">Transmembrane helix</keyword>
<feature type="transmembrane region" description="Helical" evidence="7">
    <location>
        <begin position="352"/>
        <end position="378"/>
    </location>
</feature>
<evidence type="ECO:0000256" key="7">
    <source>
        <dbReference type="SAM" id="Phobius"/>
    </source>
</evidence>
<keyword evidence="4 7" id="KW-0812">Transmembrane</keyword>
<dbReference type="InterPro" id="IPR036259">
    <property type="entry name" value="MFS_trans_sf"/>
</dbReference>